<organism evidence="2 3">
    <name type="scientific">Hermanssonia centrifuga</name>
    <dbReference type="NCBI Taxonomy" id="98765"/>
    <lineage>
        <taxon>Eukaryota</taxon>
        <taxon>Fungi</taxon>
        <taxon>Dikarya</taxon>
        <taxon>Basidiomycota</taxon>
        <taxon>Agaricomycotina</taxon>
        <taxon>Agaricomycetes</taxon>
        <taxon>Polyporales</taxon>
        <taxon>Meruliaceae</taxon>
        <taxon>Hermanssonia</taxon>
    </lineage>
</organism>
<keyword evidence="3" id="KW-1185">Reference proteome</keyword>
<feature type="compositionally biased region" description="Low complexity" evidence="1">
    <location>
        <begin position="492"/>
        <end position="521"/>
    </location>
</feature>
<feature type="compositionally biased region" description="Low complexity" evidence="1">
    <location>
        <begin position="29"/>
        <end position="48"/>
    </location>
</feature>
<feature type="region of interest" description="Disordered" evidence="1">
    <location>
        <begin position="1"/>
        <end position="101"/>
    </location>
</feature>
<dbReference type="Proteomes" id="UP000186601">
    <property type="component" value="Unassembled WGS sequence"/>
</dbReference>
<reference evidence="2 3" key="1">
    <citation type="submission" date="2018-02" db="EMBL/GenBank/DDBJ databases">
        <title>Genome sequence of the basidiomycete white-rot fungus Phlebia centrifuga.</title>
        <authorList>
            <person name="Granchi Z."/>
            <person name="Peng M."/>
            <person name="de Vries R.P."/>
            <person name="Hilden K."/>
            <person name="Makela M.R."/>
            <person name="Grigoriev I."/>
            <person name="Riley R."/>
        </authorList>
    </citation>
    <scope>NUCLEOTIDE SEQUENCE [LARGE SCALE GENOMIC DNA]</scope>
    <source>
        <strain evidence="2 3">FBCC195</strain>
    </source>
</reference>
<feature type="region of interest" description="Disordered" evidence="1">
    <location>
        <begin position="471"/>
        <end position="595"/>
    </location>
</feature>
<dbReference type="OrthoDB" id="2434934at2759"/>
<dbReference type="EMBL" id="MLYV02000029">
    <property type="protein sequence ID" value="PSS37820.1"/>
    <property type="molecule type" value="Genomic_DNA"/>
</dbReference>
<feature type="compositionally biased region" description="Polar residues" evidence="1">
    <location>
        <begin position="70"/>
        <end position="92"/>
    </location>
</feature>
<proteinExistence type="predicted"/>
<accession>A0A2R6S694</accession>
<dbReference type="AlphaFoldDB" id="A0A2R6S694"/>
<name>A0A2R6S694_9APHY</name>
<protein>
    <submittedName>
        <fullName evidence="2">Uncharacterized protein</fullName>
    </submittedName>
</protein>
<gene>
    <name evidence="2" type="ORF">PHLCEN_2v288</name>
</gene>
<evidence type="ECO:0000313" key="2">
    <source>
        <dbReference type="EMBL" id="PSS37820.1"/>
    </source>
</evidence>
<evidence type="ECO:0000313" key="3">
    <source>
        <dbReference type="Proteomes" id="UP000186601"/>
    </source>
</evidence>
<feature type="compositionally biased region" description="Basic and acidic residues" evidence="1">
    <location>
        <begin position="9"/>
        <end position="26"/>
    </location>
</feature>
<sequence length="595" mass="63124">MVLSFMSRSSEKAVKPDAQPDVKADDVAGEPTPAETPSAPTEQPPAETRPSASIYSSDAPEGHTIEVSPAQESNTLIVPPSNALTPESSIELNPSPAGQPRARRFSWRSIPFLSGNTPEEHKHALPAQKEQKLKAQAVQDRMRRTMKSTSADRKAKETAVIVRSLIVGSSGGPAGSQAIKLKPVTKAKIIKAKAELLQPKKANRVIAQLRTLPSTSKDYHSETTKVDVERVASTPTPIHAVCLPYSDAEAEALHFAKLTPVKTESTPHVVATDRSLNLEFAMEEVASVYNASISQLKTVFSDMHVVSLVTTPDMGLGEPGDGPGLFSGAVPTAETIIDGVEQITPELMSLGYATGQAILPDHSHIHPPTDRMSVLTYWWGFEVAMPPPSIEYLSKAPSIAHSAINVLTALAVLNNGVREILPFVRYISSFIDTEFSMIKQQDQGEGVVCAATWLIPAALVPRPWDFPPAPVVVVQPAPTEDPKHTETEHTQPAEPAPAGQPEQPVSSPSSSSPAAGAGSKPESPPTLLPPLALHDPAFDAPRSSPPVDDTPSTHISLPAPGAEKDGEIPDVNVVPPTPPASGTLRGVPEAITEAV</sequence>
<evidence type="ECO:0000256" key="1">
    <source>
        <dbReference type="SAM" id="MobiDB-lite"/>
    </source>
</evidence>
<comment type="caution">
    <text evidence="2">The sequence shown here is derived from an EMBL/GenBank/DDBJ whole genome shotgun (WGS) entry which is preliminary data.</text>
</comment>
<feature type="compositionally biased region" description="Basic and acidic residues" evidence="1">
    <location>
        <begin position="480"/>
        <end position="491"/>
    </location>
</feature>